<reference evidence="1 2" key="1">
    <citation type="submission" date="2018-06" db="EMBL/GenBank/DDBJ databases">
        <authorList>
            <consortium name="Pathogen Informatics"/>
            <person name="Doyle S."/>
        </authorList>
    </citation>
    <scope>NUCLEOTIDE SEQUENCE [LARGE SCALE GENOMIC DNA]</scope>
    <source>
        <strain evidence="1 2">NCTC12157</strain>
    </source>
</reference>
<organism evidence="1 2">
    <name type="scientific">Ewingella americana</name>
    <dbReference type="NCBI Taxonomy" id="41202"/>
    <lineage>
        <taxon>Bacteria</taxon>
        <taxon>Pseudomonadati</taxon>
        <taxon>Pseudomonadota</taxon>
        <taxon>Gammaproteobacteria</taxon>
        <taxon>Enterobacterales</taxon>
        <taxon>Yersiniaceae</taxon>
        <taxon>Ewingella</taxon>
    </lineage>
</organism>
<dbReference type="Proteomes" id="UP000254304">
    <property type="component" value="Unassembled WGS sequence"/>
</dbReference>
<name>A0A377TD67_9GAMM</name>
<accession>A0A377TD67</accession>
<evidence type="ECO:0000313" key="1">
    <source>
        <dbReference type="EMBL" id="STS10349.1"/>
    </source>
</evidence>
<protein>
    <submittedName>
        <fullName evidence="1">Uncharacterized protein</fullName>
    </submittedName>
</protein>
<proteinExistence type="predicted"/>
<evidence type="ECO:0000313" key="2">
    <source>
        <dbReference type="Proteomes" id="UP000254304"/>
    </source>
</evidence>
<sequence length="58" mass="6382">MADFAKRFQITDELFRRNAPIADFVINEDVSFIGGAGLHTEPGVIFCAGFRAVVRPVV</sequence>
<gene>
    <name evidence="1" type="ORF">NCTC12157_04948</name>
</gene>
<dbReference type="AlphaFoldDB" id="A0A377TD67"/>
<dbReference type="EMBL" id="UGGO01000002">
    <property type="protein sequence ID" value="STS10349.1"/>
    <property type="molecule type" value="Genomic_DNA"/>
</dbReference>